<sequence>MNELEGLTANRLREEAGEIHLIKQEDRRYGPRWSPIMAALCYPRPSRFTDCSFGVYYCADNERTAVAETRYHRERFQAESNEPPMAVEMRVYIAELDADLLDLRGDTNLATSYLDPDSYANSQRLGAIARMHDHYGLAYPSVRDQEGGDCAAVFRPPALGPTRQGKHFEYRWDGQRITAVVELRETNY</sequence>
<evidence type="ECO:0000313" key="3">
    <source>
        <dbReference type="Proteomes" id="UP000218890"/>
    </source>
</evidence>
<dbReference type="KEGG" id="hhk:HH1059_20310"/>
<dbReference type="EMBL" id="AP017372">
    <property type="protein sequence ID" value="BAU58738.2"/>
    <property type="molecule type" value="Genomic_DNA"/>
</dbReference>
<accession>A0A110B5X5</accession>
<dbReference type="SMART" id="SM00953">
    <property type="entry name" value="RES"/>
    <property type="match status" value="1"/>
</dbReference>
<dbReference type="RefSeq" id="WP_197710724.1">
    <property type="nucleotide sequence ID" value="NZ_AP017372.2"/>
</dbReference>
<gene>
    <name evidence="2" type="ORF">HH1059_20310</name>
</gene>
<dbReference type="InterPro" id="IPR014914">
    <property type="entry name" value="RES_dom"/>
</dbReference>
<name>A0A110B5X5_HALHR</name>
<dbReference type="AlphaFoldDB" id="A0A110B5X5"/>
<keyword evidence="3" id="KW-1185">Reference proteome</keyword>
<organism evidence="2 3">
    <name type="scientific">Halorhodospira halochloris</name>
    <name type="common">Ectothiorhodospira halochloris</name>
    <dbReference type="NCBI Taxonomy" id="1052"/>
    <lineage>
        <taxon>Bacteria</taxon>
        <taxon>Pseudomonadati</taxon>
        <taxon>Pseudomonadota</taxon>
        <taxon>Gammaproteobacteria</taxon>
        <taxon>Chromatiales</taxon>
        <taxon>Ectothiorhodospiraceae</taxon>
        <taxon>Halorhodospira</taxon>
    </lineage>
</organism>
<proteinExistence type="predicted"/>
<dbReference type="Proteomes" id="UP000218890">
    <property type="component" value="Chromosome"/>
</dbReference>
<evidence type="ECO:0000313" key="2">
    <source>
        <dbReference type="EMBL" id="BAU58738.2"/>
    </source>
</evidence>
<protein>
    <recommendedName>
        <fullName evidence="1">RES domain-containing protein</fullName>
    </recommendedName>
</protein>
<evidence type="ECO:0000259" key="1">
    <source>
        <dbReference type="SMART" id="SM00953"/>
    </source>
</evidence>
<feature type="domain" description="RES" evidence="1">
    <location>
        <begin position="38"/>
        <end position="165"/>
    </location>
</feature>
<reference evidence="2" key="1">
    <citation type="submission" date="2016-02" db="EMBL/GenBank/DDBJ databases">
        <title>Halorhodospira halochloris DSM-1059 complete genome, version 2.</title>
        <authorList>
            <person name="Tsukatani Y."/>
        </authorList>
    </citation>
    <scope>NUCLEOTIDE SEQUENCE</scope>
    <source>
        <strain evidence="2">DSM 1059</strain>
    </source>
</reference>
<dbReference type="Pfam" id="PF08808">
    <property type="entry name" value="RES"/>
    <property type="match status" value="1"/>
</dbReference>